<gene>
    <name evidence="2" type="ORF">SAMN02746066_02831</name>
</gene>
<dbReference type="SUPFAM" id="SSF46785">
    <property type="entry name" value="Winged helix' DNA-binding domain"/>
    <property type="match status" value="1"/>
</dbReference>
<dbReference type="Gene3D" id="1.10.10.10">
    <property type="entry name" value="Winged helix-like DNA-binding domain superfamily/Winged helix DNA-binding domain"/>
    <property type="match status" value="1"/>
</dbReference>
<keyword evidence="3" id="KW-1185">Reference proteome</keyword>
<protein>
    <submittedName>
        <fullName evidence="2">DNA-binding transcriptional regulator, PadR family</fullName>
    </submittedName>
</protein>
<dbReference type="AlphaFoldDB" id="A0A1M7KMZ1"/>
<dbReference type="PANTHER" id="PTHR33169">
    <property type="entry name" value="PADR-FAMILY TRANSCRIPTIONAL REGULATOR"/>
    <property type="match status" value="1"/>
</dbReference>
<evidence type="ECO:0000313" key="3">
    <source>
        <dbReference type="Proteomes" id="UP000184038"/>
    </source>
</evidence>
<proteinExistence type="predicted"/>
<dbReference type="InterPro" id="IPR052509">
    <property type="entry name" value="Metal_resp_DNA-bind_regulator"/>
</dbReference>
<dbReference type="InterPro" id="IPR036390">
    <property type="entry name" value="WH_DNA-bd_sf"/>
</dbReference>
<keyword evidence="2" id="KW-0238">DNA-binding</keyword>
<organism evidence="2 3">
    <name type="scientific">Anaerosporobacter mobilis DSM 15930</name>
    <dbReference type="NCBI Taxonomy" id="1120996"/>
    <lineage>
        <taxon>Bacteria</taxon>
        <taxon>Bacillati</taxon>
        <taxon>Bacillota</taxon>
        <taxon>Clostridia</taxon>
        <taxon>Lachnospirales</taxon>
        <taxon>Lachnospiraceae</taxon>
        <taxon>Anaerosporobacter</taxon>
    </lineage>
</organism>
<dbReference type="InterPro" id="IPR005149">
    <property type="entry name" value="Tscrpt_reg_PadR_N"/>
</dbReference>
<accession>A0A1M7KMZ1</accession>
<dbReference type="PANTHER" id="PTHR33169:SF14">
    <property type="entry name" value="TRANSCRIPTIONAL REGULATOR RV3488"/>
    <property type="match status" value="1"/>
</dbReference>
<sequence>MLMDKKLMSVGTSLMVLKLLKEKDMYGYQIIKELEEQSEQVFSLKEGTLYPILHNLEVQGAIESYEQVAENKRMRKYYRITEVGSNMFEEKNKEWQLYQRGINKVLGGVTFG</sequence>
<dbReference type="Proteomes" id="UP000184038">
    <property type="component" value="Unassembled WGS sequence"/>
</dbReference>
<evidence type="ECO:0000313" key="2">
    <source>
        <dbReference type="EMBL" id="SHM66764.1"/>
    </source>
</evidence>
<evidence type="ECO:0000259" key="1">
    <source>
        <dbReference type="Pfam" id="PF03551"/>
    </source>
</evidence>
<dbReference type="InterPro" id="IPR036388">
    <property type="entry name" value="WH-like_DNA-bd_sf"/>
</dbReference>
<feature type="domain" description="Transcription regulator PadR N-terminal" evidence="1">
    <location>
        <begin position="16"/>
        <end position="89"/>
    </location>
</feature>
<dbReference type="GO" id="GO:0003677">
    <property type="term" value="F:DNA binding"/>
    <property type="evidence" value="ECO:0007669"/>
    <property type="project" value="UniProtKB-KW"/>
</dbReference>
<name>A0A1M7KMZ1_9FIRM</name>
<dbReference type="Pfam" id="PF03551">
    <property type="entry name" value="PadR"/>
    <property type="match status" value="1"/>
</dbReference>
<dbReference type="EMBL" id="FRCP01000014">
    <property type="protein sequence ID" value="SHM66764.1"/>
    <property type="molecule type" value="Genomic_DNA"/>
</dbReference>
<dbReference type="STRING" id="1120996.SAMN02746066_02831"/>
<reference evidence="2 3" key="1">
    <citation type="submission" date="2016-11" db="EMBL/GenBank/DDBJ databases">
        <authorList>
            <person name="Jaros S."/>
            <person name="Januszkiewicz K."/>
            <person name="Wedrychowicz H."/>
        </authorList>
    </citation>
    <scope>NUCLEOTIDE SEQUENCE [LARGE SCALE GENOMIC DNA]</scope>
    <source>
        <strain evidence="2 3">DSM 15930</strain>
    </source>
</reference>